<dbReference type="PANTHER" id="PTHR13224:SF6">
    <property type="entry name" value="MEDIATOR OF RNA POLYMERASE II TRANSCRIPTION SUBUNIT 16"/>
    <property type="match status" value="1"/>
</dbReference>
<dbReference type="EMBL" id="SRPY01000185">
    <property type="protein sequence ID" value="KAG5927389.1"/>
    <property type="molecule type" value="Genomic_DNA"/>
</dbReference>
<comment type="function">
    <text evidence="9">Component of the Mediator complex, a coactivator involved in the regulated transcription of nearly all RNA polymerase II-dependent genes. Mediator functions as a bridge to convey information from gene-specific regulatory proteins to the basal RNA polymerase II transcription machinery. Mediator is recruited to promoters by direct interactions with regulatory proteins and serves as a scaffold for the assembly of a functional preinitiation complex with RNA polymerase II and the general transcription factors.</text>
</comment>
<protein>
    <recommendedName>
        <fullName evidence="3 9">Mediator of RNA polymerase II transcription subunit 16</fullName>
    </recommendedName>
    <alternativeName>
        <fullName evidence="8 9">Mediator complex subunit 16</fullName>
    </alternativeName>
</protein>
<comment type="subunit">
    <text evidence="9">Component of the Mediator complex.</text>
</comment>
<evidence type="ECO:0000256" key="9">
    <source>
        <dbReference type="RuleBase" id="RU364149"/>
    </source>
</evidence>
<evidence type="ECO:0000256" key="3">
    <source>
        <dbReference type="ARBA" id="ARBA00019614"/>
    </source>
</evidence>
<reference evidence="11" key="1">
    <citation type="journal article" date="2020" name="bioRxiv">
        <title>Whole genome comparisons of ergot fungi reveals the divergence and evolution of species within the genus Claviceps are the result of varying mechanisms driving genome evolution and host range expansion.</title>
        <authorList>
            <person name="Wyka S.A."/>
            <person name="Mondo S.J."/>
            <person name="Liu M."/>
            <person name="Dettman J."/>
            <person name="Nalam V."/>
            <person name="Broders K.D."/>
        </authorList>
    </citation>
    <scope>NUCLEOTIDE SEQUENCE</scope>
    <source>
        <strain evidence="11">CCC 489</strain>
    </source>
</reference>
<keyword evidence="5 9" id="KW-0010">Activator</keyword>
<comment type="similarity">
    <text evidence="2 9">Belongs to the Mediator complex subunit 16 family.</text>
</comment>
<dbReference type="GO" id="GO:0045893">
    <property type="term" value="P:positive regulation of DNA-templated transcription"/>
    <property type="evidence" value="ECO:0007669"/>
    <property type="project" value="TreeGrafter"/>
</dbReference>
<evidence type="ECO:0000259" key="10">
    <source>
        <dbReference type="Pfam" id="PF11635"/>
    </source>
</evidence>
<organism evidence="11 12">
    <name type="scientific">Claviceps africana</name>
    <dbReference type="NCBI Taxonomy" id="83212"/>
    <lineage>
        <taxon>Eukaryota</taxon>
        <taxon>Fungi</taxon>
        <taxon>Dikarya</taxon>
        <taxon>Ascomycota</taxon>
        <taxon>Pezizomycotina</taxon>
        <taxon>Sordariomycetes</taxon>
        <taxon>Hypocreomycetidae</taxon>
        <taxon>Hypocreales</taxon>
        <taxon>Clavicipitaceae</taxon>
        <taxon>Claviceps</taxon>
    </lineage>
</organism>
<evidence type="ECO:0000256" key="8">
    <source>
        <dbReference type="ARBA" id="ARBA00032015"/>
    </source>
</evidence>
<proteinExistence type="inferred from homology"/>
<comment type="subcellular location">
    <subcellularLocation>
        <location evidence="1 9">Nucleus</location>
    </subcellularLocation>
</comment>
<comment type="caution">
    <text evidence="11">The sequence shown here is derived from an EMBL/GenBank/DDBJ whole genome shotgun (WGS) entry which is preliminary data.</text>
</comment>
<evidence type="ECO:0000256" key="5">
    <source>
        <dbReference type="ARBA" id="ARBA00023159"/>
    </source>
</evidence>
<evidence type="ECO:0000256" key="6">
    <source>
        <dbReference type="ARBA" id="ARBA00023163"/>
    </source>
</evidence>
<dbReference type="AlphaFoldDB" id="A0A8K0J8I8"/>
<keyword evidence="4 9" id="KW-0805">Transcription regulation</keyword>
<evidence type="ECO:0000256" key="7">
    <source>
        <dbReference type="ARBA" id="ARBA00023242"/>
    </source>
</evidence>
<sequence>MTTGRMPLMLDNAMPMDHNNVDDLFGDGVSLQLPLRPQGKQLRQRLDDLRNRGCCQAVAWSKSGTIASITPDGQSLELRFLRCHPDDGTWDVSEATTCDLVKGAPAVPLVHLEWGPTNSPELAVIDAAGRVAVVTFGISLNHPFLTRKWDADSVDHLHGVSGCYWLPVSPPNQQKPFNVMYGPANKQGNVYQYESSFFHALGPCHPHPARSAFFCISMNGVLKMYWSQNNGRMEETMMELDSVNATEELVTHASLSADRKYLLAALVTSSHQLKLLKIEIQWAGPGSSSDKNTMSQAARLNPALVETHVASVNLLCAGRHDATHDAAAEELSFVQILPAVMDNTGSITAPPVVLTVRSRAASDGNFQTAQSILERWEAVESKQSLDPAFEQLGSRRNSISSEPGSIIELRRLDPVVMNKVVIGLQVIHFGKTLLLTMTDGSLEYRDRFTLEEAYASQDLGEVMTLRQAGWSFSDYGICLQAAVSPTCCSMVQIGDDGKVRWNKLQYVMGDIGNSTQDAHYSATIASISIAAASAMWHQNNYDDLLAVVQCLASKKKFVLDWVGEMIRMLKIQVDYSDETHHDALMRNLSLQFCLSIMNSLGFKGEAQKRSFQSKFAMIDLNLRNIVILITLSGNAPSTFREKLRPLDEHEVVDALAGCAKWSVDLLAWLVDSLFELMNDGEFRQRCSQQRFSELNPFLHKRNDVALHLLLSSSSRSFLSAICKRVMLLDEMSSNTTAYCARLATEETPGGGGGGGGGRALNSQLQHAYYKMQQVTSASIVKVAELETLLNVLSHDIKQAYGVYLPQWVKKQANAPPQGKQLDAAVKTMRAQSEMSMLLAGPPPPAFLPVINRFFGVLLPNYRKLIDPAKLFFADFDLLGVQDDGASLAARETKAAYVDLFKRVPLRPRRRGNRWRRCTRCTAVMEDVFGSRPGYAFVLAQQRKCSCGGHWALLGKGKLVL</sequence>
<evidence type="ECO:0000256" key="1">
    <source>
        <dbReference type="ARBA" id="ARBA00004123"/>
    </source>
</evidence>
<feature type="domain" description="Mediator complex subunit Med16 N-terminal" evidence="10">
    <location>
        <begin position="175"/>
        <end position="470"/>
    </location>
</feature>
<evidence type="ECO:0000313" key="11">
    <source>
        <dbReference type="EMBL" id="KAG5927389.1"/>
    </source>
</evidence>
<name>A0A8K0J8I8_9HYPO</name>
<evidence type="ECO:0000256" key="2">
    <source>
        <dbReference type="ARBA" id="ARBA00006543"/>
    </source>
</evidence>
<dbReference type="PANTHER" id="PTHR13224">
    <property type="entry name" value="THYROID HORMONE RECEPTOR-ASSOCIATED PROTEIN-RELATED"/>
    <property type="match status" value="1"/>
</dbReference>
<evidence type="ECO:0000256" key="4">
    <source>
        <dbReference type="ARBA" id="ARBA00023015"/>
    </source>
</evidence>
<dbReference type="Pfam" id="PF11635">
    <property type="entry name" value="Med16_N"/>
    <property type="match status" value="1"/>
</dbReference>
<keyword evidence="6 9" id="KW-0804">Transcription</keyword>
<dbReference type="OrthoDB" id="4139168at2759"/>
<dbReference type="InterPro" id="IPR021665">
    <property type="entry name" value="Mediator_Med16_N"/>
</dbReference>
<dbReference type="GO" id="GO:0016592">
    <property type="term" value="C:mediator complex"/>
    <property type="evidence" value="ECO:0007669"/>
    <property type="project" value="InterPro"/>
</dbReference>
<gene>
    <name evidence="9" type="primary">MED16</name>
    <name evidence="11" type="ORF">E4U42_002300</name>
</gene>
<accession>A0A8K0J8I8</accession>
<evidence type="ECO:0000313" key="12">
    <source>
        <dbReference type="Proteomes" id="UP000811619"/>
    </source>
</evidence>
<keyword evidence="12" id="KW-1185">Reference proteome</keyword>
<dbReference type="InterPro" id="IPR048338">
    <property type="entry name" value="Mediator_Med16"/>
</dbReference>
<keyword evidence="7 9" id="KW-0539">Nucleus</keyword>
<dbReference type="Proteomes" id="UP000811619">
    <property type="component" value="Unassembled WGS sequence"/>
</dbReference>